<evidence type="ECO:0000256" key="5">
    <source>
        <dbReference type="ARBA" id="ARBA00023004"/>
    </source>
</evidence>
<dbReference type="InterPro" id="IPR006638">
    <property type="entry name" value="Elp3/MiaA/NifB-like_rSAM"/>
</dbReference>
<keyword evidence="6" id="KW-0411">Iron-sulfur</keyword>
<dbReference type="PANTHER" id="PTHR11135:SF1">
    <property type="entry name" value="PROTEIN YHCC"/>
    <property type="match status" value="1"/>
</dbReference>
<dbReference type="InParanoid" id="F8AAV9"/>
<evidence type="ECO:0000256" key="6">
    <source>
        <dbReference type="ARBA" id="ARBA00023014"/>
    </source>
</evidence>
<dbReference type="Pfam" id="PF16199">
    <property type="entry name" value="Radical_SAM_C"/>
    <property type="match status" value="1"/>
</dbReference>
<dbReference type="FunCoup" id="F8AAV9">
    <property type="interactions" value="51"/>
</dbReference>
<evidence type="ECO:0000256" key="1">
    <source>
        <dbReference type="ARBA" id="ARBA00001966"/>
    </source>
</evidence>
<evidence type="ECO:0000313" key="8">
    <source>
        <dbReference type="EMBL" id="AEH45472.1"/>
    </source>
</evidence>
<dbReference type="AlphaFoldDB" id="F8AAV9"/>
<dbReference type="PROSITE" id="PS51918">
    <property type="entry name" value="RADICAL_SAM"/>
    <property type="match status" value="1"/>
</dbReference>
<dbReference type="SFLD" id="SFLDS00029">
    <property type="entry name" value="Radical_SAM"/>
    <property type="match status" value="1"/>
</dbReference>
<gene>
    <name evidence="8" type="ordered locus">Thein_1612</name>
</gene>
<evidence type="ECO:0000259" key="7">
    <source>
        <dbReference type="PROSITE" id="PS51918"/>
    </source>
</evidence>
<dbReference type="PaxDb" id="667014-Thein_1612"/>
<dbReference type="GO" id="GO:0003824">
    <property type="term" value="F:catalytic activity"/>
    <property type="evidence" value="ECO:0007669"/>
    <property type="project" value="InterPro"/>
</dbReference>
<dbReference type="HOGENOM" id="CLU_060920_0_0_0"/>
<protein>
    <recommendedName>
        <fullName evidence="7">Radical SAM core domain-containing protein</fullName>
    </recommendedName>
</protein>
<reference evidence="9" key="1">
    <citation type="submission" date="2011-04" db="EMBL/GenBank/DDBJ databases">
        <title>The complete genome of Thermodesulfatator indicus DSM 15286.</title>
        <authorList>
            <person name="Lucas S."/>
            <person name="Copeland A."/>
            <person name="Lapidus A."/>
            <person name="Bruce D."/>
            <person name="Goodwin L."/>
            <person name="Pitluck S."/>
            <person name="Peters L."/>
            <person name="Kyrpides N."/>
            <person name="Mavromatis K."/>
            <person name="Pagani I."/>
            <person name="Ivanova N."/>
            <person name="Saunders L."/>
            <person name="Detter J.C."/>
            <person name="Tapia R."/>
            <person name="Han C."/>
            <person name="Land M."/>
            <person name="Hauser L."/>
            <person name="Markowitz V."/>
            <person name="Cheng J.-F."/>
            <person name="Hugenholtz P."/>
            <person name="Woyke T."/>
            <person name="Wu D."/>
            <person name="Spring S."/>
            <person name="Schroeder M."/>
            <person name="Brambilla E."/>
            <person name="Klenk H.-P."/>
            <person name="Eisen J.A."/>
        </authorList>
    </citation>
    <scope>NUCLEOTIDE SEQUENCE [LARGE SCALE GENOMIC DNA]</scope>
    <source>
        <strain evidence="9">DSM 15286 / JCM 11887 / CIR29812</strain>
    </source>
</reference>
<comment type="cofactor">
    <cofactor evidence="1">
        <name>[4Fe-4S] cluster</name>
        <dbReference type="ChEBI" id="CHEBI:49883"/>
    </cofactor>
</comment>
<dbReference type="InterPro" id="IPR058240">
    <property type="entry name" value="rSAM_sf"/>
</dbReference>
<dbReference type="EMBL" id="CP002683">
    <property type="protein sequence ID" value="AEH45472.1"/>
    <property type="molecule type" value="Genomic_DNA"/>
</dbReference>
<dbReference type="InterPro" id="IPR039661">
    <property type="entry name" value="ELP3"/>
</dbReference>
<evidence type="ECO:0000256" key="2">
    <source>
        <dbReference type="ARBA" id="ARBA00022485"/>
    </source>
</evidence>
<sequence length="322" mass="36387">MKLNKLLAQKRYHSLNAFLRKHFGERVQKVTIDAGLTCPNRDGTISSGGCIYCNALGSGTGEAQKGISVKKQMLNGMERLAKRYKVKKFIAYFQAFSNTYAPVEKLKKLYDESLVDERVVGLAIGTRPDCVNKEVVELLTSYKNKGLMVWLEMGLQSAHDQTLAFINRGHTYEDFVKALELAKRKSLLVCTHVIFGLPGETPTQMLETIEKLASLPIDGLKFHELYVVSGTMMEKLYREGQYKPLAQNEYVDLVCEALAMLPWRVVIQRLTGDPRPDELVAPGWAREKTKTLRLIEETLLNRDLWQGKYLGEPDPINTSVLS</sequence>
<keyword evidence="2" id="KW-0004">4Fe-4S</keyword>
<accession>F8AAV9</accession>
<dbReference type="PANTHER" id="PTHR11135">
    <property type="entry name" value="HISTONE ACETYLTRANSFERASE-RELATED"/>
    <property type="match status" value="1"/>
</dbReference>
<evidence type="ECO:0000256" key="4">
    <source>
        <dbReference type="ARBA" id="ARBA00022723"/>
    </source>
</evidence>
<dbReference type="SFLD" id="SFLDG01086">
    <property type="entry name" value="elongater_protein-like"/>
    <property type="match status" value="1"/>
</dbReference>
<dbReference type="Gene3D" id="3.80.30.20">
    <property type="entry name" value="tm_1862 like domain"/>
    <property type="match status" value="1"/>
</dbReference>
<name>F8AAV9_THEID</name>
<evidence type="ECO:0000256" key="3">
    <source>
        <dbReference type="ARBA" id="ARBA00022691"/>
    </source>
</evidence>
<dbReference type="InterPro" id="IPR032432">
    <property type="entry name" value="Radical_SAM_C"/>
</dbReference>
<dbReference type="KEGG" id="tid:Thein_1612"/>
<dbReference type="SUPFAM" id="SSF102114">
    <property type="entry name" value="Radical SAM enzymes"/>
    <property type="match status" value="1"/>
</dbReference>
<dbReference type="SMART" id="SM00729">
    <property type="entry name" value="Elp3"/>
    <property type="match status" value="1"/>
</dbReference>
<dbReference type="Proteomes" id="UP000006793">
    <property type="component" value="Chromosome"/>
</dbReference>
<proteinExistence type="predicted"/>
<organism evidence="8 9">
    <name type="scientific">Thermodesulfatator indicus (strain DSM 15286 / JCM 11887 / CIR29812)</name>
    <dbReference type="NCBI Taxonomy" id="667014"/>
    <lineage>
        <taxon>Bacteria</taxon>
        <taxon>Pseudomonadati</taxon>
        <taxon>Thermodesulfobacteriota</taxon>
        <taxon>Thermodesulfobacteria</taxon>
        <taxon>Thermodesulfobacteriales</taxon>
        <taxon>Thermodesulfatatoraceae</taxon>
        <taxon>Thermodesulfatator</taxon>
    </lineage>
</organism>
<dbReference type="OrthoDB" id="9801689at2"/>
<dbReference type="InterPro" id="IPR005911">
    <property type="entry name" value="YhcC-like"/>
</dbReference>
<reference evidence="8 9" key="2">
    <citation type="journal article" date="2012" name="Stand. Genomic Sci.">
        <title>Complete genome sequence of the thermophilic sulfate-reducing ocean bacterium Thermodesulfatator indicus type strain (CIR29812(T)).</title>
        <authorList>
            <person name="Anderson I."/>
            <person name="Saunders E."/>
            <person name="Lapidus A."/>
            <person name="Nolan M."/>
            <person name="Lucas S."/>
            <person name="Tice H."/>
            <person name="Del Rio T.G."/>
            <person name="Cheng J.F."/>
            <person name="Han C."/>
            <person name="Tapia R."/>
            <person name="Goodwin L.A."/>
            <person name="Pitluck S."/>
            <person name="Liolios K."/>
            <person name="Mavromatis K."/>
            <person name="Pagani I."/>
            <person name="Ivanova N."/>
            <person name="Mikhailova N."/>
            <person name="Pati A."/>
            <person name="Chen A."/>
            <person name="Palaniappan K."/>
            <person name="Land M."/>
            <person name="Hauser L."/>
            <person name="Jeffries C.D."/>
            <person name="Chang Y.J."/>
            <person name="Brambilla E.M."/>
            <person name="Rohde M."/>
            <person name="Spring S."/>
            <person name="Goker M."/>
            <person name="Detter J.C."/>
            <person name="Woyke T."/>
            <person name="Bristow J."/>
            <person name="Eisen J.A."/>
            <person name="Markowitz V."/>
            <person name="Hugenholtz P."/>
            <person name="Kyrpides N.C."/>
            <person name="Klenk H.P."/>
        </authorList>
    </citation>
    <scope>NUCLEOTIDE SEQUENCE [LARGE SCALE GENOMIC DNA]</scope>
    <source>
        <strain evidence="9">DSM 15286 / JCM 11887 / CIR29812</strain>
    </source>
</reference>
<keyword evidence="5" id="KW-0408">Iron</keyword>
<dbReference type="eggNOG" id="COG1242">
    <property type="taxonomic scope" value="Bacteria"/>
</dbReference>
<dbReference type="NCBIfam" id="TIGR01212">
    <property type="entry name" value="TIGR01212 family radical SAM protein"/>
    <property type="match status" value="1"/>
</dbReference>
<dbReference type="Pfam" id="PF04055">
    <property type="entry name" value="Radical_SAM"/>
    <property type="match status" value="1"/>
</dbReference>
<keyword evidence="9" id="KW-1185">Reference proteome</keyword>
<dbReference type="SFLD" id="SFLDG01091">
    <property type="entry name" value="uncharacterized_CHP01210-like"/>
    <property type="match status" value="1"/>
</dbReference>
<feature type="domain" description="Radical SAM core" evidence="7">
    <location>
        <begin position="22"/>
        <end position="270"/>
    </location>
</feature>
<dbReference type="GO" id="GO:0046872">
    <property type="term" value="F:metal ion binding"/>
    <property type="evidence" value="ECO:0007669"/>
    <property type="project" value="UniProtKB-KW"/>
</dbReference>
<dbReference type="InterPro" id="IPR023404">
    <property type="entry name" value="rSAM_horseshoe"/>
</dbReference>
<dbReference type="RefSeq" id="WP_013908214.1">
    <property type="nucleotide sequence ID" value="NC_015681.1"/>
</dbReference>
<keyword evidence="3" id="KW-0949">S-adenosyl-L-methionine</keyword>
<keyword evidence="4" id="KW-0479">Metal-binding</keyword>
<dbReference type="InterPro" id="IPR007197">
    <property type="entry name" value="rSAM"/>
</dbReference>
<dbReference type="GO" id="GO:0051539">
    <property type="term" value="F:4 iron, 4 sulfur cluster binding"/>
    <property type="evidence" value="ECO:0007669"/>
    <property type="project" value="UniProtKB-KW"/>
</dbReference>
<evidence type="ECO:0000313" key="9">
    <source>
        <dbReference type="Proteomes" id="UP000006793"/>
    </source>
</evidence>